<evidence type="ECO:0000313" key="1">
    <source>
        <dbReference type="EMBL" id="COX32668.1"/>
    </source>
</evidence>
<dbReference type="EMBL" id="CSAE01001128">
    <property type="protein sequence ID" value="COX32668.1"/>
    <property type="molecule type" value="Genomic_DNA"/>
</dbReference>
<dbReference type="PATRIC" id="fig|1773.206.peg.3421"/>
<reference evidence="1" key="3">
    <citation type="submission" date="2015-03" db="EMBL/GenBank/DDBJ databases">
        <authorList>
            <person name="Murphy D."/>
        </authorList>
    </citation>
    <scope>NUCLEOTIDE SEQUENCE [LARGE SCALE GENOMIC DNA]</scope>
    <source>
        <strain evidence="1">K00500041</strain>
    </source>
</reference>
<proteinExistence type="predicted"/>
<accession>A0A066S1K5</accession>
<dbReference type="AlphaFoldDB" id="A0A066S1K5"/>
<dbReference type="Proteomes" id="UP000038802">
    <property type="component" value="Unassembled WGS sequence"/>
</dbReference>
<reference evidence="3 4" key="2">
    <citation type="submission" date="2015-03" db="EMBL/GenBank/DDBJ databases">
        <authorList>
            <consortium name="Pathogen Informatics"/>
        </authorList>
    </citation>
    <scope>NUCLEOTIDE SEQUENCE [LARGE SCALE GENOMIC DNA]</scope>
    <source>
        <strain evidence="3">K00500041</strain>
        <strain evidence="4">N09902308</strain>
    </source>
</reference>
<name>A0A066S1K5_MYCTX</name>
<evidence type="ECO:0000313" key="3">
    <source>
        <dbReference type="Proteomes" id="UP000038802"/>
    </source>
</evidence>
<dbReference type="STRING" id="115862.BBG46_00935"/>
<reference evidence="2" key="1">
    <citation type="submission" date="2015-03" db="EMBL/GenBank/DDBJ databases">
        <authorList>
            <consortium name="Pathogen Informatics"/>
            <person name="Murphy D."/>
        </authorList>
    </citation>
    <scope>NUCLEOTIDE SEQUENCE</scope>
    <source>
        <strain evidence="2">N09902308</strain>
    </source>
</reference>
<evidence type="ECO:0000313" key="2">
    <source>
        <dbReference type="EMBL" id="COZ18940.1"/>
    </source>
</evidence>
<dbReference type="Proteomes" id="UP000039021">
    <property type="component" value="Unassembled WGS sequence"/>
</dbReference>
<organism evidence="1 3">
    <name type="scientific">Mycobacterium tuberculosis</name>
    <dbReference type="NCBI Taxonomy" id="1773"/>
    <lineage>
        <taxon>Bacteria</taxon>
        <taxon>Bacillati</taxon>
        <taxon>Actinomycetota</taxon>
        <taxon>Actinomycetes</taxon>
        <taxon>Mycobacteriales</taxon>
        <taxon>Mycobacteriaceae</taxon>
        <taxon>Mycobacterium</taxon>
        <taxon>Mycobacterium tuberculosis complex</taxon>
    </lineage>
</organism>
<evidence type="ECO:0000313" key="4">
    <source>
        <dbReference type="Proteomes" id="UP000039021"/>
    </source>
</evidence>
<dbReference type="EMBL" id="CSBK01001824">
    <property type="protein sequence ID" value="COZ18940.1"/>
    <property type="molecule type" value="Genomic_DNA"/>
</dbReference>
<gene>
    <name evidence="1" type="ORF">ERS007703_05081</name>
    <name evidence="2" type="ORF">ERS007739_03490</name>
</gene>
<protein>
    <submittedName>
        <fullName evidence="1">Response regulator receiver domain-containing protein</fullName>
    </submittedName>
</protein>
<sequence>MTATASGIAATAPNCGEASINDVPIAESERRYLGARSASEYGQEIPLW</sequence>